<dbReference type="EMBL" id="AP019860">
    <property type="protein sequence ID" value="BBM83031.1"/>
    <property type="molecule type" value="Genomic_DNA"/>
</dbReference>
<accession>A0A5S9IK59</accession>
<evidence type="ECO:0000313" key="1">
    <source>
        <dbReference type="EMBL" id="BBM83031.1"/>
    </source>
</evidence>
<dbReference type="Proteomes" id="UP000326354">
    <property type="component" value="Chromosome"/>
</dbReference>
<dbReference type="NCBIfam" id="TIGR02157">
    <property type="entry name" value="PA_CoA_Oxy2"/>
    <property type="match status" value="1"/>
</dbReference>
<dbReference type="Pfam" id="PF06243">
    <property type="entry name" value="PaaB"/>
    <property type="match status" value="1"/>
</dbReference>
<sequence length="96" mass="10753">MSDNEQLPVWEVFMQQKNGGPHQHVGNVHAADAEIALQNARDVYARRGGNGSIWVVPLETIYASGSDDEAPFFDPSDDKAYRHPNFYRVPKAVKNL</sequence>
<evidence type="ECO:0000313" key="2">
    <source>
        <dbReference type="Proteomes" id="UP000326354"/>
    </source>
</evidence>
<keyword evidence="2" id="KW-1185">Reference proteome</keyword>
<organism evidence="1 2">
    <name type="scientific">Uabimicrobium amorphum</name>
    <dbReference type="NCBI Taxonomy" id="2596890"/>
    <lineage>
        <taxon>Bacteria</taxon>
        <taxon>Pseudomonadati</taxon>
        <taxon>Planctomycetota</taxon>
        <taxon>Candidatus Uabimicrobiia</taxon>
        <taxon>Candidatus Uabimicrobiales</taxon>
        <taxon>Candidatus Uabimicrobiaceae</taxon>
        <taxon>Candidatus Uabimicrobium</taxon>
    </lineage>
</organism>
<dbReference type="Gene3D" id="3.10.20.520">
    <property type="entry name" value="Phenylacetic acid degradation B"/>
    <property type="match status" value="1"/>
</dbReference>
<protein>
    <submittedName>
        <fullName evidence="1">Phenylacetate-CoA oxygenase subunit PaaB</fullName>
    </submittedName>
</protein>
<dbReference type="KEGG" id="uam:UABAM_01374"/>
<proteinExistence type="predicted"/>
<dbReference type="InterPro" id="IPR009359">
    <property type="entry name" value="PaaB"/>
</dbReference>
<reference evidence="1 2" key="1">
    <citation type="submission" date="2019-08" db="EMBL/GenBank/DDBJ databases">
        <title>Complete genome sequence of Candidatus Uab amorphum.</title>
        <authorList>
            <person name="Shiratori T."/>
            <person name="Suzuki S."/>
            <person name="Kakizawa Y."/>
            <person name="Ishida K."/>
        </authorList>
    </citation>
    <scope>NUCLEOTIDE SEQUENCE [LARGE SCALE GENOMIC DNA]</scope>
    <source>
        <strain evidence="1 2">SRT547</strain>
    </source>
</reference>
<dbReference type="OrthoDB" id="8593533at2"/>
<dbReference type="RefSeq" id="WP_151967256.1">
    <property type="nucleotide sequence ID" value="NZ_AP019860.1"/>
</dbReference>
<dbReference type="PIRSF" id="PIRSF030200">
    <property type="entry name" value="PaaB"/>
    <property type="match status" value="1"/>
</dbReference>
<gene>
    <name evidence="1" type="ORF">UABAM_01374</name>
</gene>
<dbReference type="AlphaFoldDB" id="A0A5S9IK59"/>
<dbReference type="InterPro" id="IPR038693">
    <property type="entry name" value="PaaB_sf"/>
</dbReference>
<name>A0A5S9IK59_UABAM</name>